<proteinExistence type="predicted"/>
<evidence type="ECO:0000313" key="2">
    <source>
        <dbReference type="EMBL" id="KAF4392835.1"/>
    </source>
</evidence>
<evidence type="ECO:0000313" key="1">
    <source>
        <dbReference type="EMBL" id="KAF4386736.1"/>
    </source>
</evidence>
<dbReference type="Proteomes" id="UP000583929">
    <property type="component" value="Unassembled WGS sequence"/>
</dbReference>
<dbReference type="AlphaFoldDB" id="A0A7J6HCM3"/>
<evidence type="ECO:0000313" key="3">
    <source>
        <dbReference type="Proteomes" id="UP000525078"/>
    </source>
</evidence>
<name>A0A7J6HCM3_CANSA</name>
<dbReference type="EMBL" id="JAATIP010000041">
    <property type="protein sequence ID" value="KAF4386736.1"/>
    <property type="molecule type" value="Genomic_DNA"/>
</dbReference>
<reference evidence="3 4" key="1">
    <citation type="journal article" date="2020" name="bioRxiv">
        <title>Sequence and annotation of 42 cannabis genomes reveals extensive copy number variation in cannabinoid synthesis and pathogen resistance genes.</title>
        <authorList>
            <person name="Mckernan K.J."/>
            <person name="Helbert Y."/>
            <person name="Kane L.T."/>
            <person name="Ebling H."/>
            <person name="Zhang L."/>
            <person name="Liu B."/>
            <person name="Eaton Z."/>
            <person name="Mclaughlin S."/>
            <person name="Kingan S."/>
            <person name="Baybayan P."/>
            <person name="Concepcion G."/>
            <person name="Jordan M."/>
            <person name="Riva A."/>
            <person name="Barbazuk W."/>
            <person name="Harkins T."/>
        </authorList>
    </citation>
    <scope>NUCLEOTIDE SEQUENCE [LARGE SCALE GENOMIC DNA]</scope>
    <source>
        <strain evidence="3 4">cv. Jamaican Lion 4</strain>
        <strain evidence="2">Father</strain>
        <strain evidence="1">Mother</strain>
        <tissue evidence="2">Leaf</tissue>
    </source>
</reference>
<comment type="caution">
    <text evidence="2">The sequence shown here is derived from an EMBL/GenBank/DDBJ whole genome shotgun (WGS) entry which is preliminary data.</text>
</comment>
<accession>A0A7J6HCM3</accession>
<gene>
    <name evidence="1" type="ORF">F8388_006691</name>
    <name evidence="2" type="ORF">G4B88_011830</name>
</gene>
<sequence>MTRRRPRGNEKEAVLNFNSSLGFFRLKSISISSLDFFFEIFCLGNPLGRPFVRSFRPGKP</sequence>
<dbReference type="Proteomes" id="UP000525078">
    <property type="component" value="Unassembled WGS sequence"/>
</dbReference>
<evidence type="ECO:0000313" key="4">
    <source>
        <dbReference type="Proteomes" id="UP000583929"/>
    </source>
</evidence>
<organism evidence="2 4">
    <name type="scientific">Cannabis sativa</name>
    <name type="common">Hemp</name>
    <name type="synonym">Marijuana</name>
    <dbReference type="NCBI Taxonomy" id="3483"/>
    <lineage>
        <taxon>Eukaryota</taxon>
        <taxon>Viridiplantae</taxon>
        <taxon>Streptophyta</taxon>
        <taxon>Embryophyta</taxon>
        <taxon>Tracheophyta</taxon>
        <taxon>Spermatophyta</taxon>
        <taxon>Magnoliopsida</taxon>
        <taxon>eudicotyledons</taxon>
        <taxon>Gunneridae</taxon>
        <taxon>Pentapetalae</taxon>
        <taxon>rosids</taxon>
        <taxon>fabids</taxon>
        <taxon>Rosales</taxon>
        <taxon>Cannabaceae</taxon>
        <taxon>Cannabis</taxon>
    </lineage>
</organism>
<dbReference type="EMBL" id="JAATIQ010000050">
    <property type="protein sequence ID" value="KAF4392835.1"/>
    <property type="molecule type" value="Genomic_DNA"/>
</dbReference>
<protein>
    <submittedName>
        <fullName evidence="2">Uncharacterized protein</fullName>
    </submittedName>
</protein>
<keyword evidence="4" id="KW-1185">Reference proteome</keyword>